<dbReference type="GO" id="GO:0005525">
    <property type="term" value="F:GTP binding"/>
    <property type="evidence" value="ECO:0007669"/>
    <property type="project" value="InterPro"/>
</dbReference>
<evidence type="ECO:0000313" key="4">
    <source>
        <dbReference type="Proteomes" id="UP000051952"/>
    </source>
</evidence>
<feature type="non-terminal residue" evidence="3">
    <location>
        <position position="463"/>
    </location>
</feature>
<feature type="transmembrane region" description="Helical" evidence="1">
    <location>
        <begin position="427"/>
        <end position="446"/>
    </location>
</feature>
<evidence type="ECO:0000256" key="1">
    <source>
        <dbReference type="SAM" id="Phobius"/>
    </source>
</evidence>
<dbReference type="Proteomes" id="UP000051952">
    <property type="component" value="Unassembled WGS sequence"/>
</dbReference>
<sequence>MCGASSLCCSSRCLGLSTFIATQTCQRRNASETMSTSPKPLPTVVAEASSLATSVNKVVAPVAVGLDNVAHPFITSNVAPVNLQAQQDAVLPPTTTAGAMELQSRQRHAAWRRRRLLASKQRFLQHMTLHSRVVFSVPSIMDAESFVKFVRHSTQHRLLPLLLKRAASRASTPSSLMSSTSSEDVAALMSITERDVEDVVWRGKESLKSDRSITCMVPYRLAVNMILKRLPPALRADAIEQLKAAESAKLDEKHQRNAVTEGLDDKEDIVIQWVEADVYGDRDAMRVGSPRTPVYQLLGHTGSGKTTLLRAISSLWEDRDGRGAMIGNNNTPPVLPTEHLNGVTIARRSGIELLPSAPIELLLSSPLSSSSTLQRVERAVRNETPLSSPRIVLAPPPPVSALPTSTTTYPSAVTLIDTPGHRLFAELRLHTLVAVDAVILVFFFFLTNSTCSPTRALVAGRYK</sequence>
<dbReference type="InterPro" id="IPR000795">
    <property type="entry name" value="T_Tr_GTP-bd_dom"/>
</dbReference>
<dbReference type="Gene3D" id="3.40.50.300">
    <property type="entry name" value="P-loop containing nucleotide triphosphate hydrolases"/>
    <property type="match status" value="1"/>
</dbReference>
<organism evidence="3 4">
    <name type="scientific">Bodo saltans</name>
    <name type="common">Flagellated protozoan</name>
    <dbReference type="NCBI Taxonomy" id="75058"/>
    <lineage>
        <taxon>Eukaryota</taxon>
        <taxon>Discoba</taxon>
        <taxon>Euglenozoa</taxon>
        <taxon>Kinetoplastea</taxon>
        <taxon>Metakinetoplastina</taxon>
        <taxon>Eubodonida</taxon>
        <taxon>Bodonidae</taxon>
        <taxon>Bodo</taxon>
    </lineage>
</organism>
<keyword evidence="3" id="KW-0648">Protein biosynthesis</keyword>
<keyword evidence="1" id="KW-0812">Transmembrane</keyword>
<dbReference type="GO" id="GO:0003924">
    <property type="term" value="F:GTPase activity"/>
    <property type="evidence" value="ECO:0007669"/>
    <property type="project" value="InterPro"/>
</dbReference>
<dbReference type="AlphaFoldDB" id="A0A0S4J5Q5"/>
<dbReference type="Pfam" id="PF00009">
    <property type="entry name" value="GTP_EFTU"/>
    <property type="match status" value="1"/>
</dbReference>
<dbReference type="InterPro" id="IPR027417">
    <property type="entry name" value="P-loop_NTPase"/>
</dbReference>
<protein>
    <submittedName>
        <fullName evidence="3">Translation initiation factor IF-2, putative</fullName>
    </submittedName>
</protein>
<keyword evidence="1" id="KW-1133">Transmembrane helix</keyword>
<feature type="domain" description="Tr-type G" evidence="2">
    <location>
        <begin position="297"/>
        <end position="442"/>
    </location>
</feature>
<keyword evidence="3" id="KW-0396">Initiation factor</keyword>
<dbReference type="GO" id="GO:0003743">
    <property type="term" value="F:translation initiation factor activity"/>
    <property type="evidence" value="ECO:0007669"/>
    <property type="project" value="UniProtKB-KW"/>
</dbReference>
<dbReference type="VEuPathDB" id="TriTrypDB:BSAL_87615"/>
<dbReference type="EMBL" id="CYKH01001095">
    <property type="protein sequence ID" value="CUG83431.1"/>
    <property type="molecule type" value="Genomic_DNA"/>
</dbReference>
<proteinExistence type="predicted"/>
<evidence type="ECO:0000259" key="2">
    <source>
        <dbReference type="Pfam" id="PF00009"/>
    </source>
</evidence>
<name>A0A0S4J5Q5_BODSA</name>
<evidence type="ECO:0000313" key="3">
    <source>
        <dbReference type="EMBL" id="CUG83431.1"/>
    </source>
</evidence>
<keyword evidence="1" id="KW-0472">Membrane</keyword>
<reference evidence="4" key="1">
    <citation type="submission" date="2015-09" db="EMBL/GenBank/DDBJ databases">
        <authorList>
            <consortium name="Pathogen Informatics"/>
        </authorList>
    </citation>
    <scope>NUCLEOTIDE SEQUENCE [LARGE SCALE GENOMIC DNA]</scope>
    <source>
        <strain evidence="4">Lake Konstanz</strain>
    </source>
</reference>
<accession>A0A0S4J5Q5</accession>
<dbReference type="CDD" id="cd00267">
    <property type="entry name" value="ABC_ATPase"/>
    <property type="match status" value="1"/>
</dbReference>
<dbReference type="SUPFAM" id="SSF52540">
    <property type="entry name" value="P-loop containing nucleoside triphosphate hydrolases"/>
    <property type="match status" value="1"/>
</dbReference>
<keyword evidence="4" id="KW-1185">Reference proteome</keyword>
<gene>
    <name evidence="3" type="ORF">BSAL_87615</name>
</gene>